<proteinExistence type="inferred from homology"/>
<comment type="caution">
    <text evidence="16">The sequence shown here is derived from an EMBL/GenBank/DDBJ whole genome shotgun (WGS) entry which is preliminary data.</text>
</comment>
<dbReference type="PROSITE" id="PS00039">
    <property type="entry name" value="DEAD_ATP_HELICASE"/>
    <property type="match status" value="1"/>
</dbReference>
<evidence type="ECO:0000259" key="13">
    <source>
        <dbReference type="PROSITE" id="PS51192"/>
    </source>
</evidence>
<dbReference type="InterPro" id="IPR044742">
    <property type="entry name" value="DEAD/DEAH_RhlB"/>
</dbReference>
<evidence type="ECO:0000256" key="11">
    <source>
        <dbReference type="PROSITE-ProRule" id="PRU00552"/>
    </source>
</evidence>
<feature type="domain" description="Helicase ATP-binding" evidence="13">
    <location>
        <begin position="35"/>
        <end position="205"/>
    </location>
</feature>
<protein>
    <recommendedName>
        <fullName evidence="10">ATP-dependent RNA helicase CshA</fullName>
        <ecNumber evidence="1">3.6.4.13</ecNumber>
    </recommendedName>
</protein>
<evidence type="ECO:0000256" key="6">
    <source>
        <dbReference type="ARBA" id="ARBA00022840"/>
    </source>
</evidence>
<dbReference type="InterPro" id="IPR014014">
    <property type="entry name" value="RNA_helicase_DEAD_Q_motif"/>
</dbReference>
<keyword evidence="6 12" id="KW-0067">ATP-binding</keyword>
<keyword evidence="7" id="KW-0346">Stress response</keyword>
<dbReference type="PROSITE" id="PS51192">
    <property type="entry name" value="HELICASE_ATP_BIND_1"/>
    <property type="match status" value="1"/>
</dbReference>
<feature type="domain" description="Helicase C-terminal" evidence="14">
    <location>
        <begin position="217"/>
        <end position="378"/>
    </location>
</feature>
<keyword evidence="2" id="KW-0963">Cytoplasm</keyword>
<dbReference type="Gene3D" id="3.30.70.330">
    <property type="match status" value="1"/>
</dbReference>
<feature type="domain" description="DEAD-box RNA helicase Q" evidence="15">
    <location>
        <begin position="4"/>
        <end position="32"/>
    </location>
</feature>
<dbReference type="InterPro" id="IPR012677">
    <property type="entry name" value="Nucleotide-bd_a/b_plait_sf"/>
</dbReference>
<dbReference type="FunFam" id="3.40.50.300:FF:000108">
    <property type="entry name" value="ATP-dependent RNA helicase RhlE"/>
    <property type="match status" value="1"/>
</dbReference>
<keyword evidence="3 12" id="KW-0547">Nucleotide-binding</keyword>
<dbReference type="SMART" id="SM00487">
    <property type="entry name" value="DEXDc"/>
    <property type="match status" value="1"/>
</dbReference>
<dbReference type="PROSITE" id="PS51194">
    <property type="entry name" value="HELICASE_CTER"/>
    <property type="match status" value="1"/>
</dbReference>
<dbReference type="Pfam" id="PF00271">
    <property type="entry name" value="Helicase_C"/>
    <property type="match status" value="1"/>
</dbReference>
<sequence>MNNNEFYNLGLKETVVKAIDEMGFTKPSQIQEQSIPVTLSGVDLIGQAQTGTGKTAAYSLPIITKMSNAPGIKALILAPTRELAVQVNDEITRLSKYEKLNALSVYGGDSIDRQIRALKKSDVDIVVGTPGRMLDLIKRKVLHLDKVEFLVLDEADEMLNMGFIDDIEEILSHTPSERQTLLFSATMPDPIAKLAKRYMKPDAKLVSVKKSTLTVSKIEQSYYMVNGKNKLEALCRLLSLDNPSSAIIFCKTKKGVDDLVHDLQAKGFMVEGMHGDMTQIHRLATLNKFKKGTLHLLIATDVAARGIDVDGVTHVINYDLPQDVESYVHRIGRTGRANKEGTAYSLVTPKDFSMIKQIQKVTKSDIKQNPVPTVDQINNKKFADMADEIQKTIESGELGKFLPSAINLVENHDPVAVIAGLMKIKFDNEQIFEYTSNSLETPKSEDVRLFFSVGKKDGLTPKILINYIKDKTRVNASTIGQIDLMENFSFVSVDRSISEKILNKCPGGKINRKKVNVEVANRRRK</sequence>
<dbReference type="PROSITE" id="PS51195">
    <property type="entry name" value="Q_MOTIF"/>
    <property type="match status" value="1"/>
</dbReference>
<evidence type="ECO:0000256" key="9">
    <source>
        <dbReference type="ARBA" id="ARBA00047984"/>
    </source>
</evidence>
<dbReference type="PANTHER" id="PTHR47963">
    <property type="entry name" value="DEAD-BOX ATP-DEPENDENT RNA HELICASE 47, MITOCHONDRIAL"/>
    <property type="match status" value="1"/>
</dbReference>
<dbReference type="EMBL" id="PDCJ01000007">
    <property type="protein sequence ID" value="PEG28876.1"/>
    <property type="molecule type" value="Genomic_DNA"/>
</dbReference>
<gene>
    <name evidence="16" type="ORF">CQ394_20655</name>
</gene>
<dbReference type="InterPro" id="IPR050547">
    <property type="entry name" value="DEAD_box_RNA_helicases"/>
</dbReference>
<evidence type="ECO:0000256" key="2">
    <source>
        <dbReference type="ARBA" id="ARBA00022490"/>
    </source>
</evidence>
<dbReference type="STRING" id="137838.GCA_001458595_00067"/>
<evidence type="ECO:0000256" key="1">
    <source>
        <dbReference type="ARBA" id="ARBA00012552"/>
    </source>
</evidence>
<dbReference type="GO" id="GO:0033592">
    <property type="term" value="F:RNA strand annealing activity"/>
    <property type="evidence" value="ECO:0007669"/>
    <property type="project" value="TreeGrafter"/>
</dbReference>
<dbReference type="GO" id="GO:0009409">
    <property type="term" value="P:response to cold"/>
    <property type="evidence" value="ECO:0007669"/>
    <property type="project" value="TreeGrafter"/>
</dbReference>
<dbReference type="Pfam" id="PF03880">
    <property type="entry name" value="DbpA"/>
    <property type="match status" value="1"/>
</dbReference>
<dbReference type="Pfam" id="PF00270">
    <property type="entry name" value="DEAD"/>
    <property type="match status" value="1"/>
</dbReference>
<evidence type="ECO:0000313" key="17">
    <source>
        <dbReference type="Proteomes" id="UP000220840"/>
    </source>
</evidence>
<dbReference type="GO" id="GO:0003724">
    <property type="term" value="F:RNA helicase activity"/>
    <property type="evidence" value="ECO:0007669"/>
    <property type="project" value="UniProtKB-EC"/>
</dbReference>
<name>A0A2A7MB50_9CLOT</name>
<dbReference type="GO" id="GO:0005829">
    <property type="term" value="C:cytosol"/>
    <property type="evidence" value="ECO:0007669"/>
    <property type="project" value="TreeGrafter"/>
</dbReference>
<dbReference type="EC" id="3.6.4.13" evidence="1"/>
<dbReference type="CDD" id="cd18787">
    <property type="entry name" value="SF2_C_DEAD"/>
    <property type="match status" value="1"/>
</dbReference>
<dbReference type="CDD" id="cd12252">
    <property type="entry name" value="RRM_DbpA"/>
    <property type="match status" value="1"/>
</dbReference>
<comment type="similarity">
    <text evidence="8 12">Belongs to the DEAD box helicase family.</text>
</comment>
<evidence type="ECO:0000259" key="15">
    <source>
        <dbReference type="PROSITE" id="PS51195"/>
    </source>
</evidence>
<keyword evidence="5 12" id="KW-0347">Helicase</keyword>
<dbReference type="InterPro" id="IPR001650">
    <property type="entry name" value="Helicase_C-like"/>
</dbReference>
<dbReference type="GO" id="GO:0005840">
    <property type="term" value="C:ribosome"/>
    <property type="evidence" value="ECO:0007669"/>
    <property type="project" value="TreeGrafter"/>
</dbReference>
<dbReference type="InterPro" id="IPR011545">
    <property type="entry name" value="DEAD/DEAH_box_helicase_dom"/>
</dbReference>
<evidence type="ECO:0000256" key="8">
    <source>
        <dbReference type="ARBA" id="ARBA00038437"/>
    </source>
</evidence>
<dbReference type="PANTHER" id="PTHR47963:SF5">
    <property type="entry name" value="DEAD-BOX ATP-DEPENDENT RNA HELICASE CSHA"/>
    <property type="match status" value="1"/>
</dbReference>
<dbReference type="InterPro" id="IPR027417">
    <property type="entry name" value="P-loop_NTPase"/>
</dbReference>
<feature type="short sequence motif" description="Q motif" evidence="11">
    <location>
        <begin position="4"/>
        <end position="32"/>
    </location>
</feature>
<dbReference type="Proteomes" id="UP000220840">
    <property type="component" value="Unassembled WGS sequence"/>
</dbReference>
<dbReference type="AlphaFoldDB" id="A0A2A7MB50"/>
<dbReference type="GO" id="GO:0005524">
    <property type="term" value="F:ATP binding"/>
    <property type="evidence" value="ECO:0007669"/>
    <property type="project" value="UniProtKB-KW"/>
</dbReference>
<dbReference type="CDD" id="cd00268">
    <property type="entry name" value="DEADc"/>
    <property type="match status" value="1"/>
</dbReference>
<keyword evidence="4 12" id="KW-0378">Hydrolase</keyword>
<comment type="catalytic activity">
    <reaction evidence="9">
        <text>ATP + H2O = ADP + phosphate + H(+)</text>
        <dbReference type="Rhea" id="RHEA:13065"/>
        <dbReference type="ChEBI" id="CHEBI:15377"/>
        <dbReference type="ChEBI" id="CHEBI:15378"/>
        <dbReference type="ChEBI" id="CHEBI:30616"/>
        <dbReference type="ChEBI" id="CHEBI:43474"/>
        <dbReference type="ChEBI" id="CHEBI:456216"/>
        <dbReference type="EC" id="3.6.4.13"/>
    </reaction>
</comment>
<dbReference type="InterPro" id="IPR057325">
    <property type="entry name" value="DeaD_dimer"/>
</dbReference>
<evidence type="ECO:0000256" key="7">
    <source>
        <dbReference type="ARBA" id="ARBA00023016"/>
    </source>
</evidence>
<evidence type="ECO:0000256" key="3">
    <source>
        <dbReference type="ARBA" id="ARBA00022741"/>
    </source>
</evidence>
<evidence type="ECO:0000259" key="14">
    <source>
        <dbReference type="PROSITE" id="PS51194"/>
    </source>
</evidence>
<evidence type="ECO:0000256" key="5">
    <source>
        <dbReference type="ARBA" id="ARBA00022806"/>
    </source>
</evidence>
<keyword evidence="17" id="KW-1185">Reference proteome</keyword>
<dbReference type="Pfam" id="PF25399">
    <property type="entry name" value="DeaD_dimer"/>
    <property type="match status" value="1"/>
</dbReference>
<reference evidence="16 17" key="1">
    <citation type="submission" date="2017-10" db="EMBL/GenBank/DDBJ databases">
        <title>Effective Description of Clostridium neonatale sp. nov. linked to necrotizing enterocolitis in neonates and a clarification of species assignable to the genus Clostridium (Prazmowski 1880) emend. Lawson and Rainey 2016.</title>
        <authorList>
            <person name="Bernard K."/>
            <person name="Burdz T."/>
            <person name="Wiebe D."/>
            <person name="Balcewich B."/>
            <person name="Alfa M."/>
            <person name="Bernier A.-M."/>
        </authorList>
    </citation>
    <scope>NUCLEOTIDE SEQUENCE [LARGE SCALE GENOMIC DNA]</scope>
    <source>
        <strain evidence="16 17">LCDC99A005</strain>
    </source>
</reference>
<dbReference type="InterPro" id="IPR014001">
    <property type="entry name" value="Helicase_ATP-bd"/>
</dbReference>
<evidence type="ECO:0000256" key="10">
    <source>
        <dbReference type="ARBA" id="ARBA00067932"/>
    </source>
</evidence>
<organism evidence="16 17">
    <name type="scientific">Clostridium neonatale</name>
    <dbReference type="NCBI Taxonomy" id="137838"/>
    <lineage>
        <taxon>Bacteria</taxon>
        <taxon>Bacillati</taxon>
        <taxon>Bacillota</taxon>
        <taxon>Clostridia</taxon>
        <taxon>Eubacteriales</taxon>
        <taxon>Clostridiaceae</taxon>
        <taxon>Clostridium</taxon>
    </lineage>
</organism>
<evidence type="ECO:0000313" key="16">
    <source>
        <dbReference type="EMBL" id="PEG28876.1"/>
    </source>
</evidence>
<accession>A0A2A7MB50</accession>
<dbReference type="Gene3D" id="3.40.50.300">
    <property type="entry name" value="P-loop containing nucleotide triphosphate hydrolases"/>
    <property type="match status" value="2"/>
</dbReference>
<dbReference type="SUPFAM" id="SSF52540">
    <property type="entry name" value="P-loop containing nucleoside triphosphate hydrolases"/>
    <property type="match status" value="1"/>
</dbReference>
<dbReference type="OrthoDB" id="9805696at2"/>
<evidence type="ECO:0000256" key="4">
    <source>
        <dbReference type="ARBA" id="ARBA00022801"/>
    </source>
</evidence>
<dbReference type="InterPro" id="IPR005580">
    <property type="entry name" value="DbpA/CsdA_RNA-bd_dom"/>
</dbReference>
<dbReference type="InterPro" id="IPR000629">
    <property type="entry name" value="RNA-helicase_DEAD-box_CS"/>
</dbReference>
<dbReference type="RefSeq" id="WP_058293091.1">
    <property type="nucleotide sequence ID" value="NZ_CAMRXB010000038.1"/>
</dbReference>
<dbReference type="GO" id="GO:0016787">
    <property type="term" value="F:hydrolase activity"/>
    <property type="evidence" value="ECO:0007669"/>
    <property type="project" value="UniProtKB-KW"/>
</dbReference>
<evidence type="ECO:0000256" key="12">
    <source>
        <dbReference type="RuleBase" id="RU000492"/>
    </source>
</evidence>
<dbReference type="SMART" id="SM00490">
    <property type="entry name" value="HELICc"/>
    <property type="match status" value="1"/>
</dbReference>